<organism evidence="7">
    <name type="scientific">uncultured Acidimicrobiales bacterium</name>
    <dbReference type="NCBI Taxonomy" id="310071"/>
    <lineage>
        <taxon>Bacteria</taxon>
        <taxon>Bacillati</taxon>
        <taxon>Actinomycetota</taxon>
        <taxon>Acidimicrobiia</taxon>
        <taxon>Acidimicrobiales</taxon>
        <taxon>environmental samples</taxon>
    </lineage>
</organism>
<evidence type="ECO:0000256" key="5">
    <source>
        <dbReference type="SAM" id="SignalP"/>
    </source>
</evidence>
<comment type="similarity">
    <text evidence="2">Belongs to the bacterial solute-binding protein SsuA/TauA family.</text>
</comment>
<feature type="compositionally biased region" description="Low complexity" evidence="4">
    <location>
        <begin position="31"/>
        <end position="49"/>
    </location>
</feature>
<evidence type="ECO:0000256" key="2">
    <source>
        <dbReference type="ARBA" id="ARBA00010742"/>
    </source>
</evidence>
<proteinExistence type="inferred from homology"/>
<dbReference type="GO" id="GO:0042597">
    <property type="term" value="C:periplasmic space"/>
    <property type="evidence" value="ECO:0007669"/>
    <property type="project" value="UniProtKB-SubCell"/>
</dbReference>
<reference evidence="7" key="1">
    <citation type="submission" date="2020-02" db="EMBL/GenBank/DDBJ databases">
        <authorList>
            <person name="Meier V. D."/>
        </authorList>
    </citation>
    <scope>NUCLEOTIDE SEQUENCE</scope>
    <source>
        <strain evidence="7">AVDCRST_MAG10</strain>
    </source>
</reference>
<evidence type="ECO:0000256" key="1">
    <source>
        <dbReference type="ARBA" id="ARBA00004418"/>
    </source>
</evidence>
<dbReference type="PANTHER" id="PTHR30024">
    <property type="entry name" value="ALIPHATIC SULFONATES-BINDING PROTEIN-RELATED"/>
    <property type="match status" value="1"/>
</dbReference>
<feature type="region of interest" description="Disordered" evidence="4">
    <location>
        <begin position="31"/>
        <end position="52"/>
    </location>
</feature>
<evidence type="ECO:0000256" key="3">
    <source>
        <dbReference type="ARBA" id="ARBA00022729"/>
    </source>
</evidence>
<comment type="subcellular location">
    <subcellularLocation>
        <location evidence="1">Periplasm</location>
    </subcellularLocation>
</comment>
<evidence type="ECO:0000259" key="6">
    <source>
        <dbReference type="Pfam" id="PF09084"/>
    </source>
</evidence>
<dbReference type="EMBL" id="CADCTB010000090">
    <property type="protein sequence ID" value="CAA9234472.1"/>
    <property type="molecule type" value="Genomic_DNA"/>
</dbReference>
<dbReference type="PANTHER" id="PTHR30024:SF47">
    <property type="entry name" value="TAURINE-BINDING PERIPLASMIC PROTEIN"/>
    <property type="match status" value="1"/>
</dbReference>
<accession>A0A6J4HW32</accession>
<dbReference type="InterPro" id="IPR006311">
    <property type="entry name" value="TAT_signal"/>
</dbReference>
<gene>
    <name evidence="7" type="ORF">AVDCRST_MAG10-1343</name>
</gene>
<feature type="chain" id="PRO_5039534072" description="SsuA/THI5-like domain-containing protein" evidence="5">
    <location>
        <begin position="22"/>
        <end position="344"/>
    </location>
</feature>
<protein>
    <recommendedName>
        <fullName evidence="6">SsuA/THI5-like domain-containing protein</fullName>
    </recommendedName>
</protein>
<sequence length="344" mass="36615">MTDQNLTRRRFLGLAAGGAAAAALLSACGGGDDTATTDTTTPAPGQAPTKDFGGKTITTAVYAKNHASSPLEWQRFAPPGLTVKPVIVTSPADISRLLASGELDFGLMGYYNTLIEATTTGMQSKIIGMCSRQGIGLIARSDRGIKTVADLKGKKIAVPPPGVQVLALNAALDKVGLKLDRDVTAVPVAFADHPAVLDRGDVDAYMGTEPLCTQSVVSGRGVRINEVYGTPAGDINTAMWASPKNLNDADLLTAVSKMQRDAAEYFTPNGVNAPEPWRKLLVEQFEYSEPVYKAVLENVGAVWRFDQTRKAQFEGAGEMMLTQGIITSKPKIDDLLLLDYQPKS</sequence>
<name>A0A6J4HW32_9ACTN</name>
<dbReference type="AlphaFoldDB" id="A0A6J4HW32"/>
<dbReference type="Gene3D" id="3.40.190.10">
    <property type="entry name" value="Periplasmic binding protein-like II"/>
    <property type="match status" value="2"/>
</dbReference>
<dbReference type="SUPFAM" id="SSF53850">
    <property type="entry name" value="Periplasmic binding protein-like II"/>
    <property type="match status" value="1"/>
</dbReference>
<dbReference type="Pfam" id="PF09084">
    <property type="entry name" value="NMT1"/>
    <property type="match status" value="1"/>
</dbReference>
<feature type="signal peptide" evidence="5">
    <location>
        <begin position="1"/>
        <end position="21"/>
    </location>
</feature>
<keyword evidence="3 5" id="KW-0732">Signal</keyword>
<evidence type="ECO:0000313" key="7">
    <source>
        <dbReference type="EMBL" id="CAA9234472.1"/>
    </source>
</evidence>
<evidence type="ECO:0000256" key="4">
    <source>
        <dbReference type="SAM" id="MobiDB-lite"/>
    </source>
</evidence>
<dbReference type="PROSITE" id="PS51318">
    <property type="entry name" value="TAT"/>
    <property type="match status" value="1"/>
</dbReference>
<feature type="domain" description="SsuA/THI5-like" evidence="6">
    <location>
        <begin position="76"/>
        <end position="208"/>
    </location>
</feature>
<dbReference type="InterPro" id="IPR015168">
    <property type="entry name" value="SsuA/THI5"/>
</dbReference>